<protein>
    <submittedName>
        <fullName evidence="6">Peptide chain release factor 1</fullName>
    </submittedName>
</protein>
<dbReference type="InterPro" id="IPR045853">
    <property type="entry name" value="Pep_chain_release_fac_I_sf"/>
</dbReference>
<dbReference type="GO" id="GO:0005737">
    <property type="term" value="C:cytoplasm"/>
    <property type="evidence" value="ECO:0007669"/>
    <property type="project" value="UniProtKB-ARBA"/>
</dbReference>
<dbReference type="InterPro" id="IPR050057">
    <property type="entry name" value="Prokaryotic/Mito_RF"/>
</dbReference>
<name>A0A2H0UW28_9BACT</name>
<dbReference type="GO" id="GO:0003747">
    <property type="term" value="F:translation release factor activity"/>
    <property type="evidence" value="ECO:0007669"/>
    <property type="project" value="InterPro"/>
</dbReference>
<comment type="function">
    <text evidence="1">Peptide chain release factor 1 directs the termination of translation in response to the peptide chain termination codons UAG and UAA.</text>
</comment>
<dbReference type="PANTHER" id="PTHR43804">
    <property type="entry name" value="LD18447P"/>
    <property type="match status" value="1"/>
</dbReference>
<comment type="caution">
    <text evidence="6">The sequence shown here is derived from an EMBL/GenBank/DDBJ whole genome shotgun (WGS) entry which is preliminary data.</text>
</comment>
<dbReference type="AlphaFoldDB" id="A0A2H0UW28"/>
<reference evidence="7" key="1">
    <citation type="submission" date="2017-09" db="EMBL/GenBank/DDBJ databases">
        <title>Depth-based differentiation of microbial function through sediment-hosted aquifers and enrichment of novel symbionts in the deep terrestrial subsurface.</title>
        <authorList>
            <person name="Probst A.J."/>
            <person name="Ladd B."/>
            <person name="Jarett J.K."/>
            <person name="Geller-Mcgrath D.E."/>
            <person name="Sieber C.M.K."/>
            <person name="Emerson J.B."/>
            <person name="Anantharaman K."/>
            <person name="Thomas B.C."/>
            <person name="Malmstrom R."/>
            <person name="Stieglmeier M."/>
            <person name="Klingl A."/>
            <person name="Woyke T."/>
            <person name="Ryan C.M."/>
            <person name="Banfield J.F."/>
        </authorList>
    </citation>
    <scope>NUCLEOTIDE SEQUENCE [LARGE SCALE GENOMIC DNA]</scope>
</reference>
<dbReference type="EMBL" id="PFAU01000035">
    <property type="protein sequence ID" value="PIR91017.1"/>
    <property type="molecule type" value="Genomic_DNA"/>
</dbReference>
<dbReference type="InterPro" id="IPR000352">
    <property type="entry name" value="Pep_chain_release_fac_I"/>
</dbReference>
<dbReference type="Pfam" id="PF00472">
    <property type="entry name" value="RF-1"/>
    <property type="match status" value="1"/>
</dbReference>
<evidence type="ECO:0000313" key="6">
    <source>
        <dbReference type="EMBL" id="PIR91017.1"/>
    </source>
</evidence>
<evidence type="ECO:0000259" key="5">
    <source>
        <dbReference type="SMART" id="SM00937"/>
    </source>
</evidence>
<evidence type="ECO:0000256" key="3">
    <source>
        <dbReference type="ARBA" id="ARBA00022481"/>
    </source>
</evidence>
<feature type="domain" description="Peptide chain release factor" evidence="5">
    <location>
        <begin position="1"/>
        <end position="86"/>
    </location>
</feature>
<dbReference type="Proteomes" id="UP000230882">
    <property type="component" value="Unassembled WGS sequence"/>
</dbReference>
<evidence type="ECO:0000256" key="4">
    <source>
        <dbReference type="ARBA" id="ARBA00022917"/>
    </source>
</evidence>
<dbReference type="FunFam" id="3.30.70.1660:FF:000002">
    <property type="entry name" value="Peptide chain release factor 1"/>
    <property type="match status" value="1"/>
</dbReference>
<dbReference type="Gene3D" id="3.30.160.20">
    <property type="match status" value="1"/>
</dbReference>
<proteinExistence type="inferred from homology"/>
<dbReference type="PANTHER" id="PTHR43804:SF7">
    <property type="entry name" value="LD18447P"/>
    <property type="match status" value="1"/>
</dbReference>
<keyword evidence="4" id="KW-0648">Protein biosynthesis</keyword>
<keyword evidence="3" id="KW-0488">Methylation</keyword>
<accession>A0A2H0UW28</accession>
<evidence type="ECO:0000313" key="7">
    <source>
        <dbReference type="Proteomes" id="UP000230882"/>
    </source>
</evidence>
<dbReference type="InterPro" id="IPR005139">
    <property type="entry name" value="PCRF"/>
</dbReference>
<organism evidence="6 7">
    <name type="scientific">bacterium (Candidatus Gribaldobacteria) CG10_big_fil_rev_8_21_14_0_10_37_46</name>
    <dbReference type="NCBI Taxonomy" id="2014276"/>
    <lineage>
        <taxon>Bacteria</taxon>
        <taxon>Candidatus Gribaldobacteria</taxon>
    </lineage>
</organism>
<comment type="similarity">
    <text evidence="2">Belongs to the prokaryotic/mitochondrial release factor family.</text>
</comment>
<evidence type="ECO:0000256" key="1">
    <source>
        <dbReference type="ARBA" id="ARBA00002986"/>
    </source>
</evidence>
<dbReference type="SUPFAM" id="SSF75620">
    <property type="entry name" value="Release factor"/>
    <property type="match status" value="1"/>
</dbReference>
<dbReference type="Gene3D" id="3.30.70.1660">
    <property type="match status" value="1"/>
</dbReference>
<evidence type="ECO:0000256" key="2">
    <source>
        <dbReference type="ARBA" id="ARBA00010835"/>
    </source>
</evidence>
<gene>
    <name evidence="6" type="ORF">COU02_01415</name>
</gene>
<sequence>MSSITQAAAKGEEERSSSIIMEIRSGVGGEEAALFAQDLFKMYSKYAETQSWKIKILDSSQTEMGGLKQIIFEIKGEGASSKMKYEGGVHRVQRVPKTEKGNRIHTSTASVAVLPVPESTQIKINPRDLKMDFYKASGPGGQNVNKRQTAIRITHLPTGLIVSSQTSRNLEENKKAALNILEAKLFEKERKEIENKIAGERKTQIGRAQRSEKVRTYNFPQDRITDHRISKKFYNIEKILAGNLNPIVKTLQKNL</sequence>
<dbReference type="Pfam" id="PF03462">
    <property type="entry name" value="PCRF"/>
    <property type="match status" value="1"/>
</dbReference>
<dbReference type="SMART" id="SM00937">
    <property type="entry name" value="PCRF"/>
    <property type="match status" value="1"/>
</dbReference>